<dbReference type="InterPro" id="IPR011990">
    <property type="entry name" value="TPR-like_helical_dom_sf"/>
</dbReference>
<evidence type="ECO:0000313" key="2">
    <source>
        <dbReference type="EMBL" id="ABO98541.1"/>
    </source>
</evidence>
<dbReference type="PANTHER" id="PTHR47868">
    <property type="entry name" value="OS05G0457700 PROTEIN"/>
    <property type="match status" value="1"/>
</dbReference>
<dbReference type="Gene3D" id="1.25.40.10">
    <property type="entry name" value="Tetratricopeptide repeat domain"/>
    <property type="match status" value="1"/>
</dbReference>
<sequence>METALEDAKSMIEYARARWRVGARGDARGVLEHASVALRRRGEEPATSSAIARARTAWAHLARERGERGTARDAARDARDAARESGAPEDGASADAMWTLLEAREEAKEATWADVVEGARRGAGGGAGGRCAAAGAETLAALTRRRARDALEAAETCEIALRGMSSEELREAKDAPHGWAIASAMKALGHVERLTPSGSSERALELYERAAEYAKDVALSEHPGAMASRMIAEDLQADCALARAQAYAALGDVENAETFAARAVSAAEALGDEKHPRVGAAIAVSGDVYVAKALRSMSNDEKTSLGDGAGVMFAEGLYKSAIKLMHYPHVVEDGKIVLDYEARHLCALLHARYSSILRASGGQREREANAWLESAKILWPDERGDDEGVDGVDIVTKAATKLGVKHGPSVLIDLQQMAPLTMGA</sequence>
<gene>
    <name evidence="2" type="ORF">OSTLU_17236</name>
</gene>
<feature type="compositionally biased region" description="Basic and acidic residues" evidence="1">
    <location>
        <begin position="63"/>
        <end position="83"/>
    </location>
</feature>
<dbReference type="Gramene" id="ABO98541">
    <property type="protein sequence ID" value="ABO98541"/>
    <property type="gene ID" value="OSTLU_17236"/>
</dbReference>
<organism evidence="2 3">
    <name type="scientific">Ostreococcus lucimarinus (strain CCE9901)</name>
    <dbReference type="NCBI Taxonomy" id="436017"/>
    <lineage>
        <taxon>Eukaryota</taxon>
        <taxon>Viridiplantae</taxon>
        <taxon>Chlorophyta</taxon>
        <taxon>Mamiellophyceae</taxon>
        <taxon>Mamiellales</taxon>
        <taxon>Bathycoccaceae</taxon>
        <taxon>Ostreococcus</taxon>
    </lineage>
</organism>
<dbReference type="PANTHER" id="PTHR47868:SF2">
    <property type="entry name" value="OS05G0457700 PROTEIN"/>
    <property type="match status" value="1"/>
</dbReference>
<name>A4S4D3_OSTLU</name>
<evidence type="ECO:0000256" key="1">
    <source>
        <dbReference type="SAM" id="MobiDB-lite"/>
    </source>
</evidence>
<keyword evidence="3" id="KW-1185">Reference proteome</keyword>
<dbReference type="KEGG" id="olu:OSTLU_17236"/>
<evidence type="ECO:0008006" key="4">
    <source>
        <dbReference type="Google" id="ProtNLM"/>
    </source>
</evidence>
<proteinExistence type="predicted"/>
<protein>
    <recommendedName>
        <fullName evidence="4">MalT-like TPR region domain-containing protein</fullName>
    </recommendedName>
</protein>
<dbReference type="EMBL" id="CP000591">
    <property type="protein sequence ID" value="ABO98541.1"/>
    <property type="molecule type" value="Genomic_DNA"/>
</dbReference>
<dbReference type="HOGENOM" id="CLU_053422_0_0_1"/>
<reference evidence="2 3" key="1">
    <citation type="journal article" date="2007" name="Proc. Natl. Acad. Sci. U.S.A.">
        <title>The tiny eukaryote Ostreococcus provides genomic insights into the paradox of plankton speciation.</title>
        <authorList>
            <person name="Palenik B."/>
            <person name="Grimwood J."/>
            <person name="Aerts A."/>
            <person name="Rouze P."/>
            <person name="Salamov A."/>
            <person name="Putnam N."/>
            <person name="Dupont C."/>
            <person name="Jorgensen R."/>
            <person name="Derelle E."/>
            <person name="Rombauts S."/>
            <person name="Zhou K."/>
            <person name="Otillar R."/>
            <person name="Merchant S.S."/>
            <person name="Podell S."/>
            <person name="Gaasterland T."/>
            <person name="Napoli C."/>
            <person name="Gendler K."/>
            <person name="Manuell A."/>
            <person name="Tai V."/>
            <person name="Vallon O."/>
            <person name="Piganeau G."/>
            <person name="Jancek S."/>
            <person name="Heijde M."/>
            <person name="Jabbari K."/>
            <person name="Bowler C."/>
            <person name="Lohr M."/>
            <person name="Robbens S."/>
            <person name="Werner G."/>
            <person name="Dubchak I."/>
            <person name="Pazour G.J."/>
            <person name="Ren Q."/>
            <person name="Paulsen I."/>
            <person name="Delwiche C."/>
            <person name="Schmutz J."/>
            <person name="Rokhsar D."/>
            <person name="Van de Peer Y."/>
            <person name="Moreau H."/>
            <person name="Grigoriev I.V."/>
        </authorList>
    </citation>
    <scope>NUCLEOTIDE SEQUENCE [LARGE SCALE GENOMIC DNA]</scope>
    <source>
        <strain evidence="2 3">CCE9901</strain>
    </source>
</reference>
<dbReference type="OrthoDB" id="1892356at2759"/>
<dbReference type="AlphaFoldDB" id="A4S4D3"/>
<dbReference type="GeneID" id="5004445"/>
<feature type="region of interest" description="Disordered" evidence="1">
    <location>
        <begin position="63"/>
        <end position="93"/>
    </location>
</feature>
<accession>A4S4D3</accession>
<dbReference type="GO" id="GO:0005739">
    <property type="term" value="C:mitochondrion"/>
    <property type="evidence" value="ECO:0007669"/>
    <property type="project" value="TreeGrafter"/>
</dbReference>
<dbReference type="RefSeq" id="XP_001420248.1">
    <property type="nucleotide sequence ID" value="XM_001420211.1"/>
</dbReference>
<dbReference type="OMA" id="YEARHLC"/>
<dbReference type="Proteomes" id="UP000001568">
    <property type="component" value="Chromosome 11"/>
</dbReference>
<evidence type="ECO:0000313" key="3">
    <source>
        <dbReference type="Proteomes" id="UP000001568"/>
    </source>
</evidence>